<dbReference type="EMBL" id="JRNJ01000104">
    <property type="protein sequence ID" value="KGF24814.1"/>
    <property type="molecule type" value="Genomic_DNA"/>
</dbReference>
<dbReference type="InterPro" id="IPR011010">
    <property type="entry name" value="DNA_brk_join_enz"/>
</dbReference>
<dbReference type="InterPro" id="IPR013762">
    <property type="entry name" value="Integrase-like_cat_sf"/>
</dbReference>
<proteinExistence type="predicted"/>
<name>A0AAW3FD09_9BACT</name>
<dbReference type="GO" id="GO:0003677">
    <property type="term" value="F:DNA binding"/>
    <property type="evidence" value="ECO:0007669"/>
    <property type="project" value="UniProtKB-KW"/>
</dbReference>
<evidence type="ECO:0000313" key="5">
    <source>
        <dbReference type="Proteomes" id="UP000029533"/>
    </source>
</evidence>
<dbReference type="AlphaFoldDB" id="A0AAW3FD09"/>
<dbReference type="Gene3D" id="1.10.443.10">
    <property type="entry name" value="Intergrase catalytic core"/>
    <property type="match status" value="1"/>
</dbReference>
<keyword evidence="1" id="KW-0238">DNA-binding</keyword>
<organism evidence="4 5">
    <name type="scientific">Prevotella histicola JCM 15637 = DNF00424</name>
    <dbReference type="NCBI Taxonomy" id="1236504"/>
    <lineage>
        <taxon>Bacteria</taxon>
        <taxon>Pseudomonadati</taxon>
        <taxon>Bacteroidota</taxon>
        <taxon>Bacteroidia</taxon>
        <taxon>Bacteroidales</taxon>
        <taxon>Prevotellaceae</taxon>
        <taxon>Prevotella</taxon>
    </lineage>
</organism>
<evidence type="ECO:0000313" key="4">
    <source>
        <dbReference type="EMBL" id="KGF24814.1"/>
    </source>
</evidence>
<protein>
    <recommendedName>
        <fullName evidence="3">Phage integrase SAM-like domain-containing protein</fullName>
    </recommendedName>
</protein>
<dbReference type="SUPFAM" id="SSF56349">
    <property type="entry name" value="DNA breaking-rejoining enzymes"/>
    <property type="match status" value="1"/>
</dbReference>
<comment type="caution">
    <text evidence="4">The sequence shown here is derived from an EMBL/GenBank/DDBJ whole genome shotgun (WGS) entry which is preliminary data.</text>
</comment>
<sequence length="401" mass="46331">MKLYVYCDSTKTNKDGCIPVMLIVKNNKGRFLINTGLTTKEKFTGREFPKSEKNRTAKTSALGRYLLKVEEICLLNSELDNNKLKEKINSEVFSKGSVKGKTLAHYIRQYANSMINRGTSEVYLRTAHRVMSFDDSATFESVDRNWLENYKSHYNKTLKTNTISIDLRNIRTVFNRAIDDEITIKYPFRKFKIASERVIIRNLDAKQIAQFRDCKVSSWLEIYRDLFMLDFYLCGVNAVDLLMCKGLTNGRFVGKRAKTGATMDLPVEKEAMDIINKYKGESYLLSPMDNRSDYRSFERIWNDNLKKIGKEEKVKDKVGKLRKIIYHPLFGKDFQMTTYVARYSFASIAASIGIDRETIALCLSHSWADVTDHYINYDRSRVDKAVRAVIDHVGSLKNEGQ</sequence>
<dbReference type="RefSeq" id="WP_081934233.1">
    <property type="nucleotide sequence ID" value="NZ_JRNJ01000104.1"/>
</dbReference>
<gene>
    <name evidence="4" type="ORF">HMPREF2132_10965</name>
</gene>
<evidence type="ECO:0000256" key="2">
    <source>
        <dbReference type="ARBA" id="ARBA00023172"/>
    </source>
</evidence>
<evidence type="ECO:0000259" key="3">
    <source>
        <dbReference type="Pfam" id="PF13102"/>
    </source>
</evidence>
<accession>A0AAW3FD09</accession>
<reference evidence="4 5" key="1">
    <citation type="submission" date="2014-07" db="EMBL/GenBank/DDBJ databases">
        <authorList>
            <person name="McCorrison J."/>
            <person name="Sanka R."/>
            <person name="Torralba M."/>
            <person name="Gillis M."/>
            <person name="Haft D.H."/>
            <person name="Methe B."/>
            <person name="Sutton G."/>
            <person name="Nelson K.E."/>
        </authorList>
    </citation>
    <scope>NUCLEOTIDE SEQUENCE [LARGE SCALE GENOMIC DNA]</scope>
    <source>
        <strain evidence="4 5">DNF00424</strain>
    </source>
</reference>
<keyword evidence="2" id="KW-0233">DNA recombination</keyword>
<dbReference type="GO" id="GO:0006310">
    <property type="term" value="P:DNA recombination"/>
    <property type="evidence" value="ECO:0007669"/>
    <property type="project" value="UniProtKB-KW"/>
</dbReference>
<dbReference type="Proteomes" id="UP000029533">
    <property type="component" value="Unassembled WGS sequence"/>
</dbReference>
<dbReference type="Gene3D" id="1.10.150.130">
    <property type="match status" value="1"/>
</dbReference>
<evidence type="ECO:0000256" key="1">
    <source>
        <dbReference type="ARBA" id="ARBA00023125"/>
    </source>
</evidence>
<dbReference type="GO" id="GO:0015074">
    <property type="term" value="P:DNA integration"/>
    <property type="evidence" value="ECO:0007669"/>
    <property type="project" value="InterPro"/>
</dbReference>
<dbReference type="InterPro" id="IPR010998">
    <property type="entry name" value="Integrase_recombinase_N"/>
</dbReference>
<dbReference type="InterPro" id="IPR025269">
    <property type="entry name" value="SAM-like_dom"/>
</dbReference>
<dbReference type="Pfam" id="PF13102">
    <property type="entry name" value="Phage_int_SAM_5"/>
    <property type="match status" value="1"/>
</dbReference>
<feature type="domain" description="Phage integrase SAM-like" evidence="3">
    <location>
        <begin position="103"/>
        <end position="193"/>
    </location>
</feature>